<feature type="domain" description="Terpene synthase N-terminal" evidence="3">
    <location>
        <begin position="85"/>
        <end position="161"/>
    </location>
</feature>
<dbReference type="Pfam" id="PF03936">
    <property type="entry name" value="Terpene_synth_C"/>
    <property type="match status" value="1"/>
</dbReference>
<dbReference type="InterPro" id="IPR008930">
    <property type="entry name" value="Terpenoid_cyclase/PrenylTrfase"/>
</dbReference>
<proteinExistence type="predicted"/>
<evidence type="ECO:0000256" key="2">
    <source>
        <dbReference type="ARBA" id="ARBA00022842"/>
    </source>
</evidence>
<dbReference type="PANTHER" id="PTHR31225:SF240">
    <property type="entry name" value="(+)-DELTA-CADINENE SYNTHASE"/>
    <property type="match status" value="1"/>
</dbReference>
<evidence type="ECO:0000313" key="5">
    <source>
        <dbReference type="EMBL" id="KAK5786700.1"/>
    </source>
</evidence>
<sequence length="237" mass="27315">MKEQTRRMIKLAMDDRLLHLIDTIKREIEEALHNIYEHDDKDDQTLEATSLRFRLLRDDGFNVQCDMFSKFKDNEGNFKKSLTSDMEADMFSKFKDNEGNFKKSLTSVMEGLLELYEAAHLCVHGEDILEEALAFVITHLGLEKAAGTIEYPLLASVSHALYGPIRKSWPRLKARRFIPIYGENASHDKMLLKFAELDFRQILTKLIDLTSITDDIYDAYGAFEELQLLTDAIANTK</sequence>
<keyword evidence="1" id="KW-0479">Metal-binding</keyword>
<evidence type="ECO:0000256" key="1">
    <source>
        <dbReference type="ARBA" id="ARBA00022723"/>
    </source>
</evidence>
<dbReference type="Proteomes" id="UP001358586">
    <property type="component" value="Chromosome 11"/>
</dbReference>
<gene>
    <name evidence="5" type="ORF">PVK06_041343</name>
</gene>
<reference evidence="5 6" key="1">
    <citation type="submission" date="2023-03" db="EMBL/GenBank/DDBJ databases">
        <title>WGS of Gossypium arboreum.</title>
        <authorList>
            <person name="Yu D."/>
        </authorList>
    </citation>
    <scope>NUCLEOTIDE SEQUENCE [LARGE SCALE GENOMIC DNA]</scope>
    <source>
        <tissue evidence="5">Leaf</tissue>
    </source>
</reference>
<dbReference type="Pfam" id="PF01397">
    <property type="entry name" value="Terpene_synth"/>
    <property type="match status" value="1"/>
</dbReference>
<dbReference type="SUPFAM" id="SSF48239">
    <property type="entry name" value="Terpenoid cyclases/Protein prenyltransferases"/>
    <property type="match status" value="2"/>
</dbReference>
<evidence type="ECO:0000313" key="6">
    <source>
        <dbReference type="Proteomes" id="UP001358586"/>
    </source>
</evidence>
<comment type="caution">
    <text evidence="5">The sequence shown here is derived from an EMBL/GenBank/DDBJ whole genome shotgun (WGS) entry which is preliminary data.</text>
</comment>
<name>A0ABR0N8J8_GOSAR</name>
<evidence type="ECO:0000259" key="3">
    <source>
        <dbReference type="Pfam" id="PF01397"/>
    </source>
</evidence>
<evidence type="ECO:0008006" key="7">
    <source>
        <dbReference type="Google" id="ProtNLM"/>
    </source>
</evidence>
<evidence type="ECO:0000259" key="4">
    <source>
        <dbReference type="Pfam" id="PF03936"/>
    </source>
</evidence>
<feature type="domain" description="Terpene synthase metal-binding" evidence="4">
    <location>
        <begin position="198"/>
        <end position="234"/>
    </location>
</feature>
<dbReference type="EMBL" id="JARKNE010000011">
    <property type="protein sequence ID" value="KAK5786700.1"/>
    <property type="molecule type" value="Genomic_DNA"/>
</dbReference>
<protein>
    <recommendedName>
        <fullName evidence="7">(+)-delta-cadinene synthase</fullName>
    </recommendedName>
</protein>
<dbReference type="InterPro" id="IPR036965">
    <property type="entry name" value="Terpene_synth_N_sf"/>
</dbReference>
<dbReference type="SUPFAM" id="SSF48576">
    <property type="entry name" value="Terpenoid synthases"/>
    <property type="match status" value="1"/>
</dbReference>
<dbReference type="InterPro" id="IPR005630">
    <property type="entry name" value="Terpene_synthase_metal-bd"/>
</dbReference>
<keyword evidence="6" id="KW-1185">Reference proteome</keyword>
<accession>A0ABR0N8J8</accession>
<dbReference type="InterPro" id="IPR008949">
    <property type="entry name" value="Isoprenoid_synthase_dom_sf"/>
</dbReference>
<dbReference type="Gene3D" id="1.10.600.10">
    <property type="entry name" value="Farnesyl Diphosphate Synthase"/>
    <property type="match status" value="3"/>
</dbReference>
<organism evidence="5 6">
    <name type="scientific">Gossypium arboreum</name>
    <name type="common">Tree cotton</name>
    <name type="synonym">Gossypium nanking</name>
    <dbReference type="NCBI Taxonomy" id="29729"/>
    <lineage>
        <taxon>Eukaryota</taxon>
        <taxon>Viridiplantae</taxon>
        <taxon>Streptophyta</taxon>
        <taxon>Embryophyta</taxon>
        <taxon>Tracheophyta</taxon>
        <taxon>Spermatophyta</taxon>
        <taxon>Magnoliopsida</taxon>
        <taxon>eudicotyledons</taxon>
        <taxon>Gunneridae</taxon>
        <taxon>Pentapetalae</taxon>
        <taxon>rosids</taxon>
        <taxon>malvids</taxon>
        <taxon>Malvales</taxon>
        <taxon>Malvaceae</taxon>
        <taxon>Malvoideae</taxon>
        <taxon>Gossypium</taxon>
    </lineage>
</organism>
<dbReference type="InterPro" id="IPR050148">
    <property type="entry name" value="Terpene_synthase-like"/>
</dbReference>
<dbReference type="PANTHER" id="PTHR31225">
    <property type="entry name" value="OS04G0344100 PROTEIN-RELATED"/>
    <property type="match status" value="1"/>
</dbReference>
<dbReference type="InterPro" id="IPR001906">
    <property type="entry name" value="Terpene_synth_N"/>
</dbReference>
<dbReference type="Gene3D" id="1.50.10.130">
    <property type="entry name" value="Terpene synthase, N-terminal domain"/>
    <property type="match status" value="2"/>
</dbReference>
<keyword evidence="2" id="KW-0460">Magnesium</keyword>